<dbReference type="Proteomes" id="UP000760480">
    <property type="component" value="Unassembled WGS sequence"/>
</dbReference>
<organism evidence="1 2">
    <name type="scientific">Candidatus Competibacter phosphatis</name>
    <dbReference type="NCBI Taxonomy" id="221280"/>
    <lineage>
        <taxon>Bacteria</taxon>
        <taxon>Pseudomonadati</taxon>
        <taxon>Pseudomonadota</taxon>
        <taxon>Gammaproteobacteria</taxon>
        <taxon>Candidatus Competibacteraceae</taxon>
        <taxon>Candidatus Competibacter</taxon>
    </lineage>
</organism>
<comment type="caution">
    <text evidence="1">The sequence shown here is derived from an EMBL/GenBank/DDBJ whole genome shotgun (WGS) entry which is preliminary data.</text>
</comment>
<evidence type="ECO:0000313" key="2">
    <source>
        <dbReference type="Proteomes" id="UP000760480"/>
    </source>
</evidence>
<dbReference type="EMBL" id="SPMZ01000006">
    <property type="protein sequence ID" value="NMQ18047.1"/>
    <property type="molecule type" value="Genomic_DNA"/>
</dbReference>
<evidence type="ECO:0000313" key="1">
    <source>
        <dbReference type="EMBL" id="NMQ18047.1"/>
    </source>
</evidence>
<keyword evidence="2" id="KW-1185">Reference proteome</keyword>
<protein>
    <submittedName>
        <fullName evidence="1">Uncharacterized protein</fullName>
    </submittedName>
</protein>
<sequence>MQKPYNHLQCGRFAPALRGGGLQSAGLIGTLRRTTTRIKPTSAVKAFGFSGLAAYPPSRYALKIVIGAEEVQEWKMNLAKE</sequence>
<name>A0ABX1TH86_9GAMM</name>
<dbReference type="RefSeq" id="WP_169247307.1">
    <property type="nucleotide sequence ID" value="NZ_SPMZ01000006.1"/>
</dbReference>
<gene>
    <name evidence="1" type="ORF">E4P82_01845</name>
</gene>
<proteinExistence type="predicted"/>
<reference evidence="1 2" key="1">
    <citation type="submission" date="2019-03" db="EMBL/GenBank/DDBJ databases">
        <title>Metabolic reconstructions from genomes of highly enriched 'Candidatus Accumulibacter' and 'Candidatus Competibacter' bioreactor populations.</title>
        <authorList>
            <person name="Annavajhala M.K."/>
            <person name="Welles L."/>
            <person name="Abbas B."/>
            <person name="Sorokin D."/>
            <person name="Park H."/>
            <person name="Van Loosdrecht M."/>
            <person name="Chandran K."/>
        </authorList>
    </citation>
    <scope>NUCLEOTIDE SEQUENCE [LARGE SCALE GENOMIC DNA]</scope>
    <source>
        <strain evidence="1 2">SBR_G</strain>
    </source>
</reference>
<accession>A0ABX1TH86</accession>